<dbReference type="GO" id="GO:0005524">
    <property type="term" value="F:ATP binding"/>
    <property type="evidence" value="ECO:0007669"/>
    <property type="project" value="InterPro"/>
</dbReference>
<dbReference type="Pfam" id="PF22942">
    <property type="entry name" value="DUF7025"/>
    <property type="match status" value="1"/>
</dbReference>
<dbReference type="PANTHER" id="PTHR46411">
    <property type="entry name" value="FAMILY ATPASE, PUTATIVE-RELATED"/>
    <property type="match status" value="1"/>
</dbReference>
<dbReference type="OrthoDB" id="10042665at2759"/>
<dbReference type="GO" id="GO:0016887">
    <property type="term" value="F:ATP hydrolysis activity"/>
    <property type="evidence" value="ECO:0007669"/>
    <property type="project" value="InterPro"/>
</dbReference>
<evidence type="ECO:0000313" key="3">
    <source>
        <dbReference type="EMBL" id="UNI22167.1"/>
    </source>
</evidence>
<dbReference type="Pfam" id="PF00004">
    <property type="entry name" value="AAA"/>
    <property type="match status" value="1"/>
</dbReference>
<dbReference type="RefSeq" id="XP_047845648.1">
    <property type="nucleotide sequence ID" value="XM_047989644.1"/>
</dbReference>
<dbReference type="Proteomes" id="UP000829364">
    <property type="component" value="Chromosome 8"/>
</dbReference>
<proteinExistence type="predicted"/>
<dbReference type="PANTHER" id="PTHR46411:SF3">
    <property type="entry name" value="AAA+ ATPASE DOMAIN-CONTAINING PROTEIN"/>
    <property type="match status" value="1"/>
</dbReference>
<keyword evidence="4" id="KW-1185">Reference proteome</keyword>
<feature type="region of interest" description="Disordered" evidence="1">
    <location>
        <begin position="86"/>
        <end position="109"/>
    </location>
</feature>
<dbReference type="GeneID" id="72070029"/>
<feature type="compositionally biased region" description="Basic and acidic residues" evidence="1">
    <location>
        <begin position="1021"/>
        <end position="1039"/>
    </location>
</feature>
<evidence type="ECO:0000259" key="2">
    <source>
        <dbReference type="SMART" id="SM00382"/>
    </source>
</evidence>
<feature type="domain" description="AAA+ ATPase" evidence="2">
    <location>
        <begin position="679"/>
        <end position="806"/>
    </location>
</feature>
<feature type="compositionally biased region" description="Basic and acidic residues" evidence="1">
    <location>
        <begin position="955"/>
        <end position="973"/>
    </location>
</feature>
<feature type="compositionally biased region" description="Basic and acidic residues" evidence="1">
    <location>
        <begin position="984"/>
        <end position="997"/>
    </location>
</feature>
<organism evidence="3 4">
    <name type="scientific">Purpureocillium takamizusanense</name>
    <dbReference type="NCBI Taxonomy" id="2060973"/>
    <lineage>
        <taxon>Eukaryota</taxon>
        <taxon>Fungi</taxon>
        <taxon>Dikarya</taxon>
        <taxon>Ascomycota</taxon>
        <taxon>Pezizomycotina</taxon>
        <taxon>Sordariomycetes</taxon>
        <taxon>Hypocreomycetidae</taxon>
        <taxon>Hypocreales</taxon>
        <taxon>Ophiocordycipitaceae</taxon>
        <taxon>Purpureocillium</taxon>
    </lineage>
</organism>
<feature type="compositionally biased region" description="Acidic residues" evidence="1">
    <location>
        <begin position="1113"/>
        <end position="1123"/>
    </location>
</feature>
<name>A0A9Q8QMY1_9HYPO</name>
<dbReference type="InterPro" id="IPR056599">
    <property type="entry name" value="AAA_lid_fung"/>
</dbReference>
<feature type="region of interest" description="Disordered" evidence="1">
    <location>
        <begin position="955"/>
        <end position="1123"/>
    </location>
</feature>
<accession>A0A9Q8QMY1</accession>
<protein>
    <recommendedName>
        <fullName evidence="2">AAA+ ATPase domain-containing protein</fullName>
    </recommendedName>
</protein>
<dbReference type="EMBL" id="CP086361">
    <property type="protein sequence ID" value="UNI22167.1"/>
    <property type="molecule type" value="Genomic_DNA"/>
</dbReference>
<dbReference type="InterPro" id="IPR027417">
    <property type="entry name" value="P-loop_NTPase"/>
</dbReference>
<evidence type="ECO:0000313" key="4">
    <source>
        <dbReference type="Proteomes" id="UP000829364"/>
    </source>
</evidence>
<dbReference type="Pfam" id="PF23232">
    <property type="entry name" value="AAA_lid_13"/>
    <property type="match status" value="1"/>
</dbReference>
<dbReference type="InterPro" id="IPR003959">
    <property type="entry name" value="ATPase_AAA_core"/>
</dbReference>
<sequence>MAEVKRQPSLSREVITTITTQKDCIVSEKATVKDTAMESSNGDQPASVPRRYDPDLLIGYESDSSLTSWSSSSSPPIITRRAHRTAARRADRAKKQAAGKAAEQDRLREEETKKWISRLRKRPPVVDYREVDYEHFKNRYGLDDGLHIIEVLRASPTTPDDIEAERILRSTMGRSPAQEHPTKVMNPGASWSQRIRINSDVVLDHLATFSGPGGEWLRDGPRTFFRPFRCLLYYQPQMHKALRDLEEKWAELEQLDDNSGQETEAVEKQVEQTRVGEDEKGDGSDSEGAREEEETDSNAEGPTREEGVAALRHLRCYVNFVEKHLKPLENLFDGTSRTRVRFNDLDLLFKPGDLVYSPHWRSTSVRSGRDYQSLWRIYHVSRPYYGRSQLNDTRLDLGGDVLQLCSYSIDYNGESFGPVKAKHRISAYGGEKDITDLPVYPLRFADGADRIRAELKRQGSSFLSCVTQNHMYYEGWTIPVQRKSSGGESNEGPDDPPEHIDSAVILDFVEAFKHNPGWKPKTTKIGTRTQFHSKGLDKFQLAHWSDRDRGELWYSASDLTQRQDGVHVHRKNDYLNDHDAFVQATRSGALKLLENEEDIMLLPRRVAVYALRERRFLQVDVLSLHNPAEQRALFRDLKINPSHKRMLKSLVEAHFRNRHIQRQHPLVRLNQDIIQGKGSGLFILLHGVPGVGKTATAEAIAHEKNQPLFHITCGDLGFTPKEVEGELKEIFRLAHLWDCVLLLDEADIFLARRDMTNLKRNALVSVFLRVLEYYSGILFLTTNRVGTLDEAFKSRIHISLYYERLNLKRTLAIFDVNIRHLKEIEEKKERELADSDMKEPSLQIKRDSILRFAEWHYKNTSQSVRWNGRQIRNAFQIASSLARYDVHKNAAGDFDSKAKKQGESNKGVGESDPEPVLDERHFELVSEAIERFDNYFFLATGERDEDTARREMVREDHARHEDLLQVRPKRDPPSPRATSWNRDTPSRSKYDGKENRSPKTPKGNSSLLSSSGRSGRSGGARGRDTREYSSSFQERDHRAPSVAGSRRDARSHKYMSEEDEDEEKGYYSDEYAAAHWYEGDRGHKTSARRSRGNRGTYEDGDGTYREKHRHDHDDDDEDDDEDD</sequence>
<evidence type="ECO:0000256" key="1">
    <source>
        <dbReference type="SAM" id="MobiDB-lite"/>
    </source>
</evidence>
<gene>
    <name evidence="3" type="ORF">JDV02_008081</name>
</gene>
<feature type="compositionally biased region" description="Basic and acidic residues" evidence="1">
    <location>
        <begin position="265"/>
        <end position="289"/>
    </location>
</feature>
<feature type="region of interest" description="Disordered" evidence="1">
    <location>
        <begin position="894"/>
        <end position="917"/>
    </location>
</feature>
<dbReference type="CDD" id="cd19481">
    <property type="entry name" value="RecA-like_protease"/>
    <property type="match status" value="1"/>
</dbReference>
<dbReference type="AlphaFoldDB" id="A0A9Q8QMY1"/>
<dbReference type="InterPro" id="IPR054289">
    <property type="entry name" value="DUF7025"/>
</dbReference>
<dbReference type="KEGG" id="ptkz:JDV02_008081"/>
<dbReference type="Gene3D" id="3.40.50.300">
    <property type="entry name" value="P-loop containing nucleotide triphosphate hydrolases"/>
    <property type="match status" value="1"/>
</dbReference>
<feature type="region of interest" description="Disordered" evidence="1">
    <location>
        <begin position="28"/>
        <end position="52"/>
    </location>
</feature>
<dbReference type="SUPFAM" id="SSF52540">
    <property type="entry name" value="P-loop containing nucleoside triphosphate hydrolases"/>
    <property type="match status" value="1"/>
</dbReference>
<feature type="region of interest" description="Disordered" evidence="1">
    <location>
        <begin position="254"/>
        <end position="304"/>
    </location>
</feature>
<feature type="compositionally biased region" description="Low complexity" evidence="1">
    <location>
        <begin position="1005"/>
        <end position="1014"/>
    </location>
</feature>
<dbReference type="InterPro" id="IPR003593">
    <property type="entry name" value="AAA+_ATPase"/>
</dbReference>
<feature type="compositionally biased region" description="Basic and acidic residues" evidence="1">
    <location>
        <begin position="894"/>
        <end position="903"/>
    </location>
</feature>
<reference evidence="3" key="1">
    <citation type="submission" date="2021-11" db="EMBL/GenBank/DDBJ databases">
        <title>Purpureocillium_takamizusanense_genome.</title>
        <authorList>
            <person name="Nguyen N.-H."/>
        </authorList>
    </citation>
    <scope>NUCLEOTIDE SEQUENCE</scope>
    <source>
        <strain evidence="3">PT3</strain>
    </source>
</reference>
<dbReference type="SMART" id="SM00382">
    <property type="entry name" value="AAA"/>
    <property type="match status" value="1"/>
</dbReference>